<dbReference type="Gene3D" id="3.40.50.300">
    <property type="entry name" value="P-loop containing nucleotide triphosphate hydrolases"/>
    <property type="match status" value="1"/>
</dbReference>
<protein>
    <submittedName>
        <fullName evidence="2">Chromosomal replication initiation ATPase DnaA</fullName>
    </submittedName>
</protein>
<sequence length="231" mass="25221">MNTPEQLPLPLPAREALGREEFFVSEANAMAVALVEGWQDWPTRKMVLCGPSGAGKTHLAHVWARLAKAQIVSAGAITEGVVPALARSPVCVEDIEAVAGQRDAEAALFHLHNLVLAQGHSLLFTATREPTHWPLILPDLKSRMMGAQVARLGAPDDALLSAMLMKLFADRQQMPAPEVLTYLTRHMPRSHAAAREIVTALDEASLAHKRKVTRNMASEVLTRWLAARNGR</sequence>
<comment type="caution">
    <text evidence="2">The sequence shown here is derived from an EMBL/GenBank/DDBJ whole genome shotgun (WGS) entry which is preliminary data.</text>
</comment>
<dbReference type="GO" id="GO:0005886">
    <property type="term" value="C:plasma membrane"/>
    <property type="evidence" value="ECO:0007669"/>
    <property type="project" value="TreeGrafter"/>
</dbReference>
<dbReference type="InterPro" id="IPR055199">
    <property type="entry name" value="Hda_lid"/>
</dbReference>
<dbReference type="GO" id="GO:0003688">
    <property type="term" value="F:DNA replication origin binding"/>
    <property type="evidence" value="ECO:0007669"/>
    <property type="project" value="TreeGrafter"/>
</dbReference>
<evidence type="ECO:0000313" key="3">
    <source>
        <dbReference type="Proteomes" id="UP000541426"/>
    </source>
</evidence>
<evidence type="ECO:0000259" key="1">
    <source>
        <dbReference type="Pfam" id="PF22688"/>
    </source>
</evidence>
<accession>A0A7W6GSD4</accession>
<dbReference type="PANTHER" id="PTHR30050:SF5">
    <property type="entry name" value="DNAA REGULATORY INACTIVATOR HDA"/>
    <property type="match status" value="1"/>
</dbReference>
<feature type="domain" description="Hda lid" evidence="1">
    <location>
        <begin position="177"/>
        <end position="214"/>
    </location>
</feature>
<keyword evidence="3" id="KW-1185">Reference proteome</keyword>
<dbReference type="PANTHER" id="PTHR30050">
    <property type="entry name" value="CHROMOSOMAL REPLICATION INITIATOR PROTEIN DNAA"/>
    <property type="match status" value="1"/>
</dbReference>
<reference evidence="2 3" key="1">
    <citation type="submission" date="2020-08" db="EMBL/GenBank/DDBJ databases">
        <title>Genomic Encyclopedia of Type Strains, Phase IV (KMG-IV): sequencing the most valuable type-strain genomes for metagenomic binning, comparative biology and taxonomic classification.</title>
        <authorList>
            <person name="Goeker M."/>
        </authorList>
    </citation>
    <scope>NUCLEOTIDE SEQUENCE [LARGE SCALE GENOMIC DNA]</scope>
    <source>
        <strain evidence="2 3">DSM 102235</strain>
    </source>
</reference>
<dbReference type="EMBL" id="JACIEJ010000004">
    <property type="protein sequence ID" value="MBB3985652.1"/>
    <property type="molecule type" value="Genomic_DNA"/>
</dbReference>
<name>A0A7W6GSD4_9RHOB</name>
<dbReference type="AlphaFoldDB" id="A0A7W6GSD4"/>
<dbReference type="GO" id="GO:0006270">
    <property type="term" value="P:DNA replication initiation"/>
    <property type="evidence" value="ECO:0007669"/>
    <property type="project" value="TreeGrafter"/>
</dbReference>
<organism evidence="2 3">
    <name type="scientific">Sagittula marina</name>
    <dbReference type="NCBI Taxonomy" id="943940"/>
    <lineage>
        <taxon>Bacteria</taxon>
        <taxon>Pseudomonadati</taxon>
        <taxon>Pseudomonadota</taxon>
        <taxon>Alphaproteobacteria</taxon>
        <taxon>Rhodobacterales</taxon>
        <taxon>Roseobacteraceae</taxon>
        <taxon>Sagittula</taxon>
    </lineage>
</organism>
<evidence type="ECO:0000313" key="2">
    <source>
        <dbReference type="EMBL" id="MBB3985652.1"/>
    </source>
</evidence>
<dbReference type="SUPFAM" id="SSF52540">
    <property type="entry name" value="P-loop containing nucleoside triphosphate hydrolases"/>
    <property type="match status" value="1"/>
</dbReference>
<dbReference type="InterPro" id="IPR027417">
    <property type="entry name" value="P-loop_NTPase"/>
</dbReference>
<dbReference type="Gene3D" id="1.10.8.60">
    <property type="match status" value="1"/>
</dbReference>
<gene>
    <name evidence="2" type="ORF">GGQ68_001985</name>
</gene>
<dbReference type="Pfam" id="PF22688">
    <property type="entry name" value="Hda_lid"/>
    <property type="match status" value="1"/>
</dbReference>
<dbReference type="Proteomes" id="UP000541426">
    <property type="component" value="Unassembled WGS sequence"/>
</dbReference>
<proteinExistence type="predicted"/>
<dbReference type="RefSeq" id="WP_183965397.1">
    <property type="nucleotide sequence ID" value="NZ_BAABBZ010000018.1"/>
</dbReference>